<dbReference type="Pfam" id="PF13193">
    <property type="entry name" value="AMP-binding_C"/>
    <property type="match status" value="1"/>
</dbReference>
<dbReference type="InterPro" id="IPR051087">
    <property type="entry name" value="Mitochondrial_ACSM"/>
</dbReference>
<dbReference type="InterPro" id="IPR042099">
    <property type="entry name" value="ANL_N_sf"/>
</dbReference>
<evidence type="ECO:0000256" key="4">
    <source>
        <dbReference type="ARBA" id="ARBA00022840"/>
    </source>
</evidence>
<dbReference type="InterPro" id="IPR025110">
    <property type="entry name" value="AMP-bd_C"/>
</dbReference>
<gene>
    <name evidence="7" type="ORF">PU560_16505</name>
</gene>
<evidence type="ECO:0000256" key="2">
    <source>
        <dbReference type="ARBA" id="ARBA00022598"/>
    </source>
</evidence>
<evidence type="ECO:0000256" key="1">
    <source>
        <dbReference type="ARBA" id="ARBA00006432"/>
    </source>
</evidence>
<dbReference type="SUPFAM" id="SSF56801">
    <property type="entry name" value="Acetyl-CoA synthetase-like"/>
    <property type="match status" value="1"/>
</dbReference>
<keyword evidence="3" id="KW-0547">Nucleotide-binding</keyword>
<organism evidence="7 8">
    <name type="scientific">Georgenia halotolerans</name>
    <dbReference type="NCBI Taxonomy" id="3028317"/>
    <lineage>
        <taxon>Bacteria</taxon>
        <taxon>Bacillati</taxon>
        <taxon>Actinomycetota</taxon>
        <taxon>Actinomycetes</taxon>
        <taxon>Micrococcales</taxon>
        <taxon>Bogoriellaceae</taxon>
        <taxon>Georgenia</taxon>
    </lineage>
</organism>
<feature type="domain" description="AMP-dependent synthetase/ligase" evidence="5">
    <location>
        <begin position="42"/>
        <end position="411"/>
    </location>
</feature>
<dbReference type="Proteomes" id="UP001165561">
    <property type="component" value="Unassembled WGS sequence"/>
</dbReference>
<feature type="domain" description="AMP-binding enzyme C-terminal" evidence="6">
    <location>
        <begin position="462"/>
        <end position="540"/>
    </location>
</feature>
<proteinExistence type="inferred from homology"/>
<dbReference type="InterPro" id="IPR045851">
    <property type="entry name" value="AMP-bd_C_sf"/>
</dbReference>
<comment type="caution">
    <text evidence="7">The sequence shown here is derived from an EMBL/GenBank/DDBJ whole genome shotgun (WGS) entry which is preliminary data.</text>
</comment>
<protein>
    <submittedName>
        <fullName evidence="7">AMP-binding protein</fullName>
    </submittedName>
</protein>
<dbReference type="PANTHER" id="PTHR43605:SF10">
    <property type="entry name" value="ACYL-COA SYNTHETASE MEDIUM CHAIN FAMILY MEMBER 3"/>
    <property type="match status" value="1"/>
</dbReference>
<dbReference type="Gene3D" id="3.40.50.12780">
    <property type="entry name" value="N-terminal domain of ligase-like"/>
    <property type="match status" value="1"/>
</dbReference>
<dbReference type="Gene3D" id="3.30.300.30">
    <property type="match status" value="1"/>
</dbReference>
<evidence type="ECO:0000259" key="6">
    <source>
        <dbReference type="Pfam" id="PF13193"/>
    </source>
</evidence>
<dbReference type="EMBL" id="JARACI010001186">
    <property type="protein sequence ID" value="MDD9208054.1"/>
    <property type="molecule type" value="Genomic_DNA"/>
</dbReference>
<comment type="similarity">
    <text evidence="1">Belongs to the ATP-dependent AMP-binding enzyme family.</text>
</comment>
<sequence>MLDLHTEYLTEDLDADGHPRTFQLHCPPGFNFAYDVLDRLGTETPDRRALRWCDDEDEQRTFSFGEMKDLSDRAASYFLSRGVRRGDVVLLIMKRHYQFWYAIMALHKIGAVAAPATNQLKKYDLVFRLEEAEVSAVVCTMDGDVAEQVEAAEAEYARPLVKVGVRGSRAGWDDLDEGMAQAAPFVRPAAADLPAVDDPMLLYFTSGTTAQPKMVVHDYSYPIAHIDTAKYWHKVDPEGLHLTLSETGWAKSVWGKLYGQWFLETCIDVYDFDQFDPRALLHHLQDAGVTTFCAAPTVYRFLVKQDLAEFDLSRLQHCTIAGEAMNPVVYETFRDKTGLELKEGYGQTELTLAVVTNYWEPTKAGSMGTPSANYDVVLLDDDGTEVGPGGTGEICIRVPDGRRPIGMFTGYHRDPTTTASVWHDGYYHTHDLATQDEDGYFWYVGRTDDMIKTSGYRVGPFEVESVVMQHPAVVECAITGAPDEVRGTVVKATVVVGAGYEPGDDLRRDIQSFVKNRTAPYKYPRIVEFVDAMPKTISGKIRRVQIREEG</sequence>
<dbReference type="PANTHER" id="PTHR43605">
    <property type="entry name" value="ACYL-COENZYME A SYNTHETASE"/>
    <property type="match status" value="1"/>
</dbReference>
<accession>A0ABT5U146</accession>
<name>A0ABT5U146_9MICO</name>
<dbReference type="Pfam" id="PF00501">
    <property type="entry name" value="AMP-binding"/>
    <property type="match status" value="1"/>
</dbReference>
<keyword evidence="8" id="KW-1185">Reference proteome</keyword>
<keyword evidence="4" id="KW-0067">ATP-binding</keyword>
<keyword evidence="2" id="KW-0436">Ligase</keyword>
<evidence type="ECO:0000313" key="8">
    <source>
        <dbReference type="Proteomes" id="UP001165561"/>
    </source>
</evidence>
<evidence type="ECO:0000256" key="3">
    <source>
        <dbReference type="ARBA" id="ARBA00022741"/>
    </source>
</evidence>
<evidence type="ECO:0000313" key="7">
    <source>
        <dbReference type="EMBL" id="MDD9208054.1"/>
    </source>
</evidence>
<dbReference type="InterPro" id="IPR000873">
    <property type="entry name" value="AMP-dep_synth/lig_dom"/>
</dbReference>
<evidence type="ECO:0000259" key="5">
    <source>
        <dbReference type="Pfam" id="PF00501"/>
    </source>
</evidence>
<reference evidence="7" key="1">
    <citation type="submission" date="2023-02" db="EMBL/GenBank/DDBJ databases">
        <title>Georgenia sp.10Sc9-8, isolated from a soil sample collected from the Taklamakan desert.</title>
        <authorList>
            <person name="Liu S."/>
        </authorList>
    </citation>
    <scope>NUCLEOTIDE SEQUENCE</scope>
    <source>
        <strain evidence="7">10Sc9-8</strain>
    </source>
</reference>